<evidence type="ECO:0000313" key="1">
    <source>
        <dbReference type="EMBL" id="BBY41800.1"/>
    </source>
</evidence>
<gene>
    <name evidence="1" type="ORF">MCEL_00950</name>
</gene>
<name>A0A1X0BLX1_MYCCF</name>
<keyword evidence="2" id="KW-1185">Reference proteome</keyword>
<reference evidence="1 2" key="1">
    <citation type="journal article" date="2019" name="Emerg. Microbes Infect.">
        <title>Comprehensive subspecies identification of 175 nontuberculous mycobacteria species based on 7547 genomic profiles.</title>
        <authorList>
            <person name="Matsumoto Y."/>
            <person name="Kinjo T."/>
            <person name="Motooka D."/>
            <person name="Nabeya D."/>
            <person name="Jung N."/>
            <person name="Uechi K."/>
            <person name="Horii T."/>
            <person name="Iida T."/>
            <person name="Fujita J."/>
            <person name="Nakamura S."/>
        </authorList>
    </citation>
    <scope>NUCLEOTIDE SEQUENCE [LARGE SCALE GENOMIC DNA]</scope>
    <source>
        <strain evidence="1 2">JCM 18439</strain>
    </source>
</reference>
<dbReference type="KEGG" id="mcee:MCEL_00950"/>
<dbReference type="SUPFAM" id="SSF46955">
    <property type="entry name" value="Putative DNA-binding domain"/>
    <property type="match status" value="1"/>
</dbReference>
<dbReference type="InterPro" id="IPR010093">
    <property type="entry name" value="SinI_DNA-bd"/>
</dbReference>
<accession>A0A1X0BLX1</accession>
<dbReference type="STRING" id="1249101.BST21_22525"/>
<dbReference type="InterPro" id="IPR041657">
    <property type="entry name" value="HTH_17"/>
</dbReference>
<organism evidence="1 2">
    <name type="scientific">Mycolicibacterium celeriflavum</name>
    <name type="common">Mycobacterium celeriflavum</name>
    <dbReference type="NCBI Taxonomy" id="1249101"/>
    <lineage>
        <taxon>Bacteria</taxon>
        <taxon>Bacillati</taxon>
        <taxon>Actinomycetota</taxon>
        <taxon>Actinomycetes</taxon>
        <taxon>Mycobacteriales</taxon>
        <taxon>Mycobacteriaceae</taxon>
        <taxon>Mycolicibacterium</taxon>
    </lineage>
</organism>
<dbReference type="GO" id="GO:0003677">
    <property type="term" value="F:DNA binding"/>
    <property type="evidence" value="ECO:0007669"/>
    <property type="project" value="InterPro"/>
</dbReference>
<dbReference type="NCBIfam" id="TIGR01764">
    <property type="entry name" value="excise"/>
    <property type="match status" value="1"/>
</dbReference>
<dbReference type="AlphaFoldDB" id="A0A1X0BLX1"/>
<dbReference type="OrthoDB" id="4870800at2"/>
<dbReference type="RefSeq" id="WP_083006957.1">
    <property type="nucleotide sequence ID" value="NZ_AP022591.1"/>
</dbReference>
<dbReference type="EMBL" id="AP022591">
    <property type="protein sequence ID" value="BBY41800.1"/>
    <property type="molecule type" value="Genomic_DNA"/>
</dbReference>
<protein>
    <submittedName>
        <fullName evidence="1">Uncharacterized protein</fullName>
    </submittedName>
</protein>
<dbReference type="Proteomes" id="UP000466431">
    <property type="component" value="Chromosome"/>
</dbReference>
<evidence type="ECO:0000313" key="2">
    <source>
        <dbReference type="Proteomes" id="UP000466431"/>
    </source>
</evidence>
<dbReference type="Pfam" id="PF12728">
    <property type="entry name" value="HTH_17"/>
    <property type="match status" value="1"/>
</dbReference>
<proteinExistence type="predicted"/>
<dbReference type="InterPro" id="IPR009061">
    <property type="entry name" value="DNA-bd_dom_put_sf"/>
</dbReference>
<sequence>MSTKGQVGVQKSLPALLSIQQSADVFGLSAKTIRRWLAEGRIKGCRLGKRTIRIDRDSLLAVARPMGAR</sequence>